<keyword evidence="10" id="KW-0739">Sodium transport</keyword>
<keyword evidence="9 11" id="KW-0472">Membrane</keyword>
<evidence type="ECO:0000256" key="2">
    <source>
        <dbReference type="ARBA" id="ARBA00005551"/>
    </source>
</evidence>
<dbReference type="AlphaFoldDB" id="A0A6N3X5X2"/>
<feature type="transmembrane region" description="Helical" evidence="11">
    <location>
        <begin position="359"/>
        <end position="381"/>
    </location>
</feature>
<feature type="transmembrane region" description="Helical" evidence="11">
    <location>
        <begin position="236"/>
        <end position="258"/>
    </location>
</feature>
<evidence type="ECO:0000313" key="14">
    <source>
        <dbReference type="Proteomes" id="UP000035054"/>
    </source>
</evidence>
<dbReference type="InterPro" id="IPR006153">
    <property type="entry name" value="Cation/H_exchanger_TM"/>
</dbReference>
<dbReference type="Gene3D" id="1.20.1530.20">
    <property type="match status" value="1"/>
</dbReference>
<feature type="transmembrane region" description="Helical" evidence="11">
    <location>
        <begin position="175"/>
        <end position="195"/>
    </location>
</feature>
<evidence type="ECO:0000256" key="1">
    <source>
        <dbReference type="ARBA" id="ARBA00004141"/>
    </source>
</evidence>
<evidence type="ECO:0000256" key="4">
    <source>
        <dbReference type="ARBA" id="ARBA00022449"/>
    </source>
</evidence>
<evidence type="ECO:0000256" key="5">
    <source>
        <dbReference type="ARBA" id="ARBA00022692"/>
    </source>
</evidence>
<evidence type="ECO:0000256" key="10">
    <source>
        <dbReference type="ARBA" id="ARBA00023201"/>
    </source>
</evidence>
<feature type="transmembrane region" description="Helical" evidence="11">
    <location>
        <begin position="421"/>
        <end position="442"/>
    </location>
</feature>
<feature type="transmembrane region" description="Helical" evidence="11">
    <location>
        <begin position="143"/>
        <end position="169"/>
    </location>
</feature>
<feature type="domain" description="Cation/H+ exchanger transmembrane" evidence="12">
    <location>
        <begin position="44"/>
        <end position="441"/>
    </location>
</feature>
<evidence type="ECO:0000256" key="3">
    <source>
        <dbReference type="ARBA" id="ARBA00022448"/>
    </source>
</evidence>
<dbReference type="Proteomes" id="UP000035054">
    <property type="component" value="Unassembled WGS sequence"/>
</dbReference>
<evidence type="ECO:0000256" key="8">
    <source>
        <dbReference type="ARBA" id="ARBA00023065"/>
    </source>
</evidence>
<gene>
    <name evidence="13" type="ORF">TH68_11130</name>
</gene>
<comment type="similarity">
    <text evidence="2">Belongs to the monovalent cation:proton antiporter 2 (CPA2) transporter (TC 2.A.37) family.</text>
</comment>
<feature type="transmembrane region" description="Helical" evidence="11">
    <location>
        <begin position="57"/>
        <end position="76"/>
    </location>
</feature>
<keyword evidence="4" id="KW-0050">Antiport</keyword>
<dbReference type="GO" id="GO:1902600">
    <property type="term" value="P:proton transmembrane transport"/>
    <property type="evidence" value="ECO:0007669"/>
    <property type="project" value="InterPro"/>
</dbReference>
<dbReference type="InterPro" id="IPR038770">
    <property type="entry name" value="Na+/solute_symporter_sf"/>
</dbReference>
<evidence type="ECO:0000256" key="6">
    <source>
        <dbReference type="ARBA" id="ARBA00022989"/>
    </source>
</evidence>
<comment type="subcellular location">
    <subcellularLocation>
        <location evidence="1">Membrane</location>
        <topology evidence="1">Multi-pass membrane protein</topology>
    </subcellularLocation>
</comment>
<keyword evidence="5 11" id="KW-0812">Transmembrane</keyword>
<dbReference type="GO" id="GO:0015297">
    <property type="term" value="F:antiporter activity"/>
    <property type="evidence" value="ECO:0007669"/>
    <property type="project" value="UniProtKB-KW"/>
</dbReference>
<feature type="transmembrane region" description="Helical" evidence="11">
    <location>
        <begin position="327"/>
        <end position="347"/>
    </location>
</feature>
<keyword evidence="7" id="KW-0915">Sodium</keyword>
<dbReference type="Pfam" id="PF00999">
    <property type="entry name" value="Na_H_Exchanger"/>
    <property type="match status" value="1"/>
</dbReference>
<evidence type="ECO:0000313" key="13">
    <source>
        <dbReference type="EMBL" id="KKZ10327.1"/>
    </source>
</evidence>
<name>A0A6N3X5X2_9SYNE</name>
<sequence>MLTSQALSWALPLHPLVVTAHDMESAETLLGAAEFVVIFLAARLLAEVLVRFSLPTLIGELVAGVIIGASGLHLVLPPEVQTNISANLLHLVSGLSSVPKEVVDEIYADTAVKLASFAQVGLYALLFLTGLESDLTQLLKVGFRALSVATVGVILPFAGGTLGLIYLFGIDVIPAIFAGAALTATSIGITAKVFGELKYLKTSEGQTVIGAAVLDDILGIVILAVVAKLATGGSLAAGPIVKLLVAAVAFVAISLFLSRTAAPWFDRLVDALEAPGEKIICGFIVLALGCFSATAIGLEAVLGAFAAGLILSNSKHVHELTSLTEPIVALFATLFFVMIGTGFDFSVINPLNPDNRGGLAMAGFLLIVAILGKVATGWAYWGKEKTNRLAVGLGMMPRGEVGLVFLALGGSTHVLTDNLEAAILLMVIGTTFLAPLLLRLVLPRPGGDDPELVSAASS</sequence>
<keyword evidence="8" id="KW-0406">Ion transport</keyword>
<evidence type="ECO:0000256" key="11">
    <source>
        <dbReference type="SAM" id="Phobius"/>
    </source>
</evidence>
<feature type="transmembrane region" description="Helical" evidence="11">
    <location>
        <begin position="207"/>
        <end position="230"/>
    </location>
</feature>
<proteinExistence type="inferred from homology"/>
<dbReference type="GO" id="GO:0016020">
    <property type="term" value="C:membrane"/>
    <property type="evidence" value="ECO:0007669"/>
    <property type="project" value="UniProtKB-SubCell"/>
</dbReference>
<reference evidence="13 14" key="1">
    <citation type="submission" date="2015-01" db="EMBL/GenBank/DDBJ databases">
        <title>Lifestyle Evolution in Cyanobacterial Symbionts of Sponges.</title>
        <authorList>
            <person name="Burgsdorf I."/>
            <person name="Slaby B.M."/>
            <person name="Handley K.M."/>
            <person name="Haber M."/>
            <person name="Blom J."/>
            <person name="Marshall C.W."/>
            <person name="Gilbert J.A."/>
            <person name="Hentschel U."/>
            <person name="Steindler L."/>
        </authorList>
    </citation>
    <scope>NUCLEOTIDE SEQUENCE [LARGE SCALE GENOMIC DNA]</scope>
    <source>
        <strain evidence="13">142</strain>
    </source>
</reference>
<organism evidence="13 14">
    <name type="scientific">Candidatus Synechococcus spongiarum 142</name>
    <dbReference type="NCBI Taxonomy" id="1608213"/>
    <lineage>
        <taxon>Bacteria</taxon>
        <taxon>Bacillati</taxon>
        <taxon>Cyanobacteriota</taxon>
        <taxon>Cyanophyceae</taxon>
        <taxon>Synechococcales</taxon>
        <taxon>Synechococcaceae</taxon>
        <taxon>Synechococcus</taxon>
    </lineage>
</organism>
<dbReference type="GO" id="GO:0006814">
    <property type="term" value="P:sodium ion transport"/>
    <property type="evidence" value="ECO:0007669"/>
    <property type="project" value="UniProtKB-KW"/>
</dbReference>
<feature type="transmembrane region" description="Helical" evidence="11">
    <location>
        <begin position="30"/>
        <end position="50"/>
    </location>
</feature>
<dbReference type="PANTHER" id="PTHR43562">
    <property type="entry name" value="NAPA-TYPE SODIUM/HYDROGEN ANTIPORTER"/>
    <property type="match status" value="1"/>
</dbReference>
<protein>
    <submittedName>
        <fullName evidence="13">Sodium:proton antiporter</fullName>
    </submittedName>
</protein>
<evidence type="ECO:0000259" key="12">
    <source>
        <dbReference type="Pfam" id="PF00999"/>
    </source>
</evidence>
<dbReference type="EMBL" id="JXUO01000326">
    <property type="protein sequence ID" value="KKZ10327.1"/>
    <property type="molecule type" value="Genomic_DNA"/>
</dbReference>
<keyword evidence="3" id="KW-0813">Transport</keyword>
<comment type="caution">
    <text evidence="13">The sequence shown here is derived from an EMBL/GenBank/DDBJ whole genome shotgun (WGS) entry which is preliminary data.</text>
</comment>
<dbReference type="PANTHER" id="PTHR43562:SF3">
    <property type="entry name" value="SODIUM ION_PROTON EXCHANGER (EUROFUNG)"/>
    <property type="match status" value="1"/>
</dbReference>
<accession>A0A6N3X5X2</accession>
<keyword evidence="6 11" id="KW-1133">Transmembrane helix</keyword>
<feature type="transmembrane region" description="Helical" evidence="11">
    <location>
        <begin position="279"/>
        <end position="307"/>
    </location>
</feature>
<evidence type="ECO:0000256" key="7">
    <source>
        <dbReference type="ARBA" id="ARBA00023053"/>
    </source>
</evidence>
<feature type="transmembrane region" description="Helical" evidence="11">
    <location>
        <begin position="111"/>
        <end position="131"/>
    </location>
</feature>
<evidence type="ECO:0000256" key="9">
    <source>
        <dbReference type="ARBA" id="ARBA00023136"/>
    </source>
</evidence>